<evidence type="ECO:0000313" key="2">
    <source>
        <dbReference type="EMBL" id="KAL3538370.1"/>
    </source>
</evidence>
<protein>
    <recommendedName>
        <fullName evidence="1">F-box associated beta-propeller type 3 domain-containing protein</fullName>
    </recommendedName>
</protein>
<dbReference type="EMBL" id="JBJUIK010000001">
    <property type="protein sequence ID" value="KAL3538370.1"/>
    <property type="molecule type" value="Genomic_DNA"/>
</dbReference>
<keyword evidence="3" id="KW-1185">Reference proteome</keyword>
<name>A0ABD3B4T3_9GENT</name>
<reference evidence="2 3" key="1">
    <citation type="submission" date="2024-11" db="EMBL/GenBank/DDBJ databases">
        <title>A near-complete genome assembly of Cinchona calisaya.</title>
        <authorList>
            <person name="Lian D.C."/>
            <person name="Zhao X.W."/>
            <person name="Wei L."/>
        </authorList>
    </citation>
    <scope>NUCLEOTIDE SEQUENCE [LARGE SCALE GENOMIC DNA]</scope>
    <source>
        <tissue evidence="2">Nenye</tissue>
    </source>
</reference>
<organism evidence="2 3">
    <name type="scientific">Cinchona calisaya</name>
    <dbReference type="NCBI Taxonomy" id="153742"/>
    <lineage>
        <taxon>Eukaryota</taxon>
        <taxon>Viridiplantae</taxon>
        <taxon>Streptophyta</taxon>
        <taxon>Embryophyta</taxon>
        <taxon>Tracheophyta</taxon>
        <taxon>Spermatophyta</taxon>
        <taxon>Magnoliopsida</taxon>
        <taxon>eudicotyledons</taxon>
        <taxon>Gunneridae</taxon>
        <taxon>Pentapetalae</taxon>
        <taxon>asterids</taxon>
        <taxon>lamiids</taxon>
        <taxon>Gentianales</taxon>
        <taxon>Rubiaceae</taxon>
        <taxon>Cinchonoideae</taxon>
        <taxon>Cinchoneae</taxon>
        <taxon>Cinchona</taxon>
    </lineage>
</organism>
<dbReference type="Proteomes" id="UP001630127">
    <property type="component" value="Unassembled WGS sequence"/>
</dbReference>
<proteinExistence type="predicted"/>
<dbReference type="InterPro" id="IPR013187">
    <property type="entry name" value="F-box-assoc_dom_typ3"/>
</dbReference>
<sequence>MLYWMIANVAKSSRVPCVESIMSFDIINEEFSIMPHPPQDDGGDQWCKNDPWHSSMDLLTMDGFLSLIQHSSSNESFKINIWILKDHAKRLCMKTHAAVNVQVYVPDFALRWASGSFAVVFVAVFDGEILFRRQI</sequence>
<evidence type="ECO:0000259" key="1">
    <source>
        <dbReference type="Pfam" id="PF08268"/>
    </source>
</evidence>
<dbReference type="AlphaFoldDB" id="A0ABD3B4T3"/>
<feature type="domain" description="F-box associated beta-propeller type 3" evidence="1">
    <location>
        <begin position="2"/>
        <end position="99"/>
    </location>
</feature>
<dbReference type="Pfam" id="PF08268">
    <property type="entry name" value="FBA_3"/>
    <property type="match status" value="1"/>
</dbReference>
<accession>A0ABD3B4T3</accession>
<comment type="caution">
    <text evidence="2">The sequence shown here is derived from an EMBL/GenBank/DDBJ whole genome shotgun (WGS) entry which is preliminary data.</text>
</comment>
<gene>
    <name evidence="2" type="ORF">ACH5RR_001736</name>
</gene>
<evidence type="ECO:0000313" key="3">
    <source>
        <dbReference type="Proteomes" id="UP001630127"/>
    </source>
</evidence>